<dbReference type="GO" id="GO:0003677">
    <property type="term" value="F:DNA binding"/>
    <property type="evidence" value="ECO:0007669"/>
    <property type="project" value="UniProtKB-KW"/>
</dbReference>
<keyword evidence="5" id="KW-0804">Transcription</keyword>
<dbReference type="SMART" id="SM00066">
    <property type="entry name" value="GAL4"/>
    <property type="match status" value="1"/>
</dbReference>
<evidence type="ECO:0000313" key="10">
    <source>
        <dbReference type="EMBL" id="KAE8406895.1"/>
    </source>
</evidence>
<dbReference type="GO" id="GO:0000981">
    <property type="term" value="F:DNA-binding transcription factor activity, RNA polymerase II-specific"/>
    <property type="evidence" value="ECO:0007669"/>
    <property type="project" value="InterPro"/>
</dbReference>
<evidence type="ECO:0000313" key="11">
    <source>
        <dbReference type="Proteomes" id="UP000325579"/>
    </source>
</evidence>
<evidence type="ECO:0000259" key="8">
    <source>
        <dbReference type="PROSITE" id="PS50048"/>
    </source>
</evidence>
<keyword evidence="7" id="KW-0863">Zinc-finger</keyword>
<dbReference type="InterPro" id="IPR007219">
    <property type="entry name" value="XnlR_reg_dom"/>
</dbReference>
<dbReference type="GO" id="GO:0009893">
    <property type="term" value="P:positive regulation of metabolic process"/>
    <property type="evidence" value="ECO:0007669"/>
    <property type="project" value="UniProtKB-ARBA"/>
</dbReference>
<dbReference type="RefSeq" id="XP_031944214.1">
    <property type="nucleotide sequence ID" value="XM_032088984.1"/>
</dbReference>
<keyword evidence="2" id="KW-0862">Zinc</keyword>
<dbReference type="OrthoDB" id="10261408at2759"/>
<dbReference type="CDD" id="cd00067">
    <property type="entry name" value="GAL4"/>
    <property type="match status" value="1"/>
</dbReference>
<dbReference type="InterPro" id="IPR013087">
    <property type="entry name" value="Znf_C2H2_type"/>
</dbReference>
<dbReference type="PROSITE" id="PS00028">
    <property type="entry name" value="ZINC_FINGER_C2H2_1"/>
    <property type="match status" value="2"/>
</dbReference>
<evidence type="ECO:0000256" key="5">
    <source>
        <dbReference type="ARBA" id="ARBA00023163"/>
    </source>
</evidence>
<keyword evidence="4" id="KW-0238">DNA-binding</keyword>
<dbReference type="SUPFAM" id="SSF57701">
    <property type="entry name" value="Zn2/Cys6 DNA-binding domain"/>
    <property type="match status" value="1"/>
</dbReference>
<keyword evidence="11" id="KW-1185">Reference proteome</keyword>
<keyword evidence="3" id="KW-0805">Transcription regulation</keyword>
<sequence>MDPTGKFGCEFPGCNASYARKGHLNRHKVQHAPQRSFRCLVCGQGFRRKDILRRHMRQRHEGSDLAPSIKQACVNCRHLKSRCEGGPPCTGCIRRRMHCSFNDGPRYRLRQALEPGSSGKIQHFLKLYFETFHPHWPFIHQGSFNQSKETTLLVQSMVVIGMWSSGVQSNRSAAIELHAILNSAIYEQREKWDASISKDASSNCSWPIPMYQAILLHVIFSLIGKGNVDLGLDLKPSLPATDLDLLSSLVLSCRALGMFYYPNMLARYHPDDLADYVLVGVEEVKRFDIALFRVCKSIGSDRGETHLEHRDTSRARWQVTASELQFPMPKNELMWNAITENEWKAAATEGMECINLSDSMESQWISNSSELLQLT</sequence>
<organism evidence="10 11">
    <name type="scientific">Aspergillus pseudonomiae</name>
    <dbReference type="NCBI Taxonomy" id="1506151"/>
    <lineage>
        <taxon>Eukaryota</taxon>
        <taxon>Fungi</taxon>
        <taxon>Dikarya</taxon>
        <taxon>Ascomycota</taxon>
        <taxon>Pezizomycotina</taxon>
        <taxon>Eurotiomycetes</taxon>
        <taxon>Eurotiomycetidae</taxon>
        <taxon>Eurotiales</taxon>
        <taxon>Aspergillaceae</taxon>
        <taxon>Aspergillus</taxon>
        <taxon>Aspergillus subgen. Circumdati</taxon>
    </lineage>
</organism>
<dbReference type="PROSITE" id="PS00463">
    <property type="entry name" value="ZN2_CY6_FUNGAL_1"/>
    <property type="match status" value="1"/>
</dbReference>
<dbReference type="Pfam" id="PF04082">
    <property type="entry name" value="Fungal_trans"/>
    <property type="match status" value="1"/>
</dbReference>
<evidence type="ECO:0000256" key="3">
    <source>
        <dbReference type="ARBA" id="ARBA00023015"/>
    </source>
</evidence>
<dbReference type="SMART" id="SM00355">
    <property type="entry name" value="ZnF_C2H2"/>
    <property type="match status" value="2"/>
</dbReference>
<dbReference type="GO" id="GO:0008270">
    <property type="term" value="F:zinc ion binding"/>
    <property type="evidence" value="ECO:0007669"/>
    <property type="project" value="UniProtKB-KW"/>
</dbReference>
<keyword evidence="1" id="KW-0479">Metal-binding</keyword>
<gene>
    <name evidence="10" type="ORF">BDV37DRAFT_291593</name>
</gene>
<dbReference type="InterPro" id="IPR036236">
    <property type="entry name" value="Znf_C2H2_sf"/>
</dbReference>
<dbReference type="Gene3D" id="4.10.240.10">
    <property type="entry name" value="Zn(2)-C6 fungal-type DNA-binding domain"/>
    <property type="match status" value="1"/>
</dbReference>
<keyword evidence="6" id="KW-0539">Nucleus</keyword>
<proteinExistence type="predicted"/>
<reference evidence="10 11" key="1">
    <citation type="submission" date="2019-04" db="EMBL/GenBank/DDBJ databases">
        <authorList>
            <consortium name="DOE Joint Genome Institute"/>
            <person name="Mondo S."/>
            <person name="Kjaerbolling I."/>
            <person name="Vesth T."/>
            <person name="Frisvad J.C."/>
            <person name="Nybo J.L."/>
            <person name="Theobald S."/>
            <person name="Kildgaard S."/>
            <person name="Isbrandt T."/>
            <person name="Kuo A."/>
            <person name="Sato A."/>
            <person name="Lyhne E.K."/>
            <person name="Kogle M.E."/>
            <person name="Wiebenga A."/>
            <person name="Kun R.S."/>
            <person name="Lubbers R.J."/>
            <person name="Makela M.R."/>
            <person name="Barry K."/>
            <person name="Chovatia M."/>
            <person name="Clum A."/>
            <person name="Daum C."/>
            <person name="Haridas S."/>
            <person name="He G."/>
            <person name="LaButti K."/>
            <person name="Lipzen A."/>
            <person name="Riley R."/>
            <person name="Salamov A."/>
            <person name="Simmons B.A."/>
            <person name="Magnuson J.K."/>
            <person name="Henrissat B."/>
            <person name="Mortensen U.H."/>
            <person name="Larsen T.O."/>
            <person name="Devries R.P."/>
            <person name="Grigoriev I.V."/>
            <person name="Machida M."/>
            <person name="Baker S.E."/>
            <person name="Andersen M.R."/>
            <person name="Cantor M.N."/>
            <person name="Hua S.X."/>
        </authorList>
    </citation>
    <scope>NUCLEOTIDE SEQUENCE [LARGE SCALE GENOMIC DNA]</scope>
    <source>
        <strain evidence="10 11">CBS 119388</strain>
    </source>
</reference>
<feature type="domain" description="C2H2-type" evidence="9">
    <location>
        <begin position="7"/>
        <end position="36"/>
    </location>
</feature>
<name>A0A5N7DKR7_9EURO</name>
<dbReference type="GeneID" id="43673675"/>
<evidence type="ECO:0000256" key="6">
    <source>
        <dbReference type="ARBA" id="ARBA00023242"/>
    </source>
</evidence>
<dbReference type="AlphaFoldDB" id="A0A5N7DKR7"/>
<evidence type="ECO:0000256" key="4">
    <source>
        <dbReference type="ARBA" id="ARBA00023125"/>
    </source>
</evidence>
<dbReference type="PANTHER" id="PTHR47660">
    <property type="entry name" value="TRANSCRIPTION FACTOR WITH C2H2 AND ZN(2)-CYS(6) DNA BINDING DOMAIN (EUROFUNG)-RELATED-RELATED"/>
    <property type="match status" value="1"/>
</dbReference>
<evidence type="ECO:0000256" key="2">
    <source>
        <dbReference type="ARBA" id="ARBA00022833"/>
    </source>
</evidence>
<evidence type="ECO:0000259" key="9">
    <source>
        <dbReference type="PROSITE" id="PS50157"/>
    </source>
</evidence>
<protein>
    <recommendedName>
        <fullName evidence="12">C2H2 type zinc finger domain protein</fullName>
    </recommendedName>
</protein>
<dbReference type="GO" id="GO:0006351">
    <property type="term" value="P:DNA-templated transcription"/>
    <property type="evidence" value="ECO:0007669"/>
    <property type="project" value="InterPro"/>
</dbReference>
<feature type="domain" description="C2H2-type" evidence="9">
    <location>
        <begin position="37"/>
        <end position="65"/>
    </location>
</feature>
<dbReference type="EMBL" id="ML736751">
    <property type="protein sequence ID" value="KAE8406895.1"/>
    <property type="molecule type" value="Genomic_DNA"/>
</dbReference>
<accession>A0A5N7DKR7</accession>
<evidence type="ECO:0000256" key="1">
    <source>
        <dbReference type="ARBA" id="ARBA00022723"/>
    </source>
</evidence>
<dbReference type="PROSITE" id="PS50048">
    <property type="entry name" value="ZN2_CY6_FUNGAL_2"/>
    <property type="match status" value="1"/>
</dbReference>
<dbReference type="Gene3D" id="3.30.160.60">
    <property type="entry name" value="Classic Zinc Finger"/>
    <property type="match status" value="2"/>
</dbReference>
<dbReference type="PROSITE" id="PS50157">
    <property type="entry name" value="ZINC_FINGER_C2H2_2"/>
    <property type="match status" value="2"/>
</dbReference>
<dbReference type="Pfam" id="PF00172">
    <property type="entry name" value="Zn_clus"/>
    <property type="match status" value="1"/>
</dbReference>
<dbReference type="Proteomes" id="UP000325579">
    <property type="component" value="Unassembled WGS sequence"/>
</dbReference>
<dbReference type="InterPro" id="IPR036864">
    <property type="entry name" value="Zn2-C6_fun-type_DNA-bd_sf"/>
</dbReference>
<dbReference type="InterPro" id="IPR001138">
    <property type="entry name" value="Zn2Cys6_DnaBD"/>
</dbReference>
<evidence type="ECO:0000256" key="7">
    <source>
        <dbReference type="PROSITE-ProRule" id="PRU00042"/>
    </source>
</evidence>
<dbReference type="SUPFAM" id="SSF57667">
    <property type="entry name" value="beta-beta-alpha zinc fingers"/>
    <property type="match status" value="1"/>
</dbReference>
<evidence type="ECO:0008006" key="12">
    <source>
        <dbReference type="Google" id="ProtNLM"/>
    </source>
</evidence>
<dbReference type="Pfam" id="PF00096">
    <property type="entry name" value="zf-C2H2"/>
    <property type="match status" value="1"/>
</dbReference>
<feature type="domain" description="Zn(2)-C6 fungal-type" evidence="8">
    <location>
        <begin position="72"/>
        <end position="101"/>
    </location>
</feature>